<dbReference type="Pfam" id="PF13396">
    <property type="entry name" value="PLDc_N"/>
    <property type="match status" value="1"/>
</dbReference>
<evidence type="ECO:0000256" key="7">
    <source>
        <dbReference type="ARBA" id="ARBA00022679"/>
    </source>
</evidence>
<reference evidence="18 19" key="1">
    <citation type="submission" date="2021-08" db="EMBL/GenBank/DDBJ databases">
        <title>Comparative Genomics Analysis of the Genus Qipengyuania Reveals Extensive Genetic Diversity and Metabolic Versatility, Including the Description of Fifteen Novel Species.</title>
        <authorList>
            <person name="Liu Y."/>
        </authorList>
    </citation>
    <scope>NUCLEOTIDE SEQUENCE [LARGE SCALE GENOMIC DNA]</scope>
    <source>
        <strain evidence="18 19">GH25</strain>
    </source>
</reference>
<evidence type="ECO:0000313" key="19">
    <source>
        <dbReference type="Proteomes" id="UP000776651"/>
    </source>
</evidence>
<feature type="transmembrane region" description="Helical" evidence="16">
    <location>
        <begin position="37"/>
        <end position="55"/>
    </location>
</feature>
<keyword evidence="5" id="KW-0444">Lipid biosynthesis</keyword>
<keyword evidence="11" id="KW-0443">Lipid metabolism</keyword>
<dbReference type="InterPro" id="IPR025202">
    <property type="entry name" value="PLD-like_dom"/>
</dbReference>
<evidence type="ECO:0000256" key="13">
    <source>
        <dbReference type="ARBA" id="ARBA00023209"/>
    </source>
</evidence>
<evidence type="ECO:0000256" key="11">
    <source>
        <dbReference type="ARBA" id="ARBA00023098"/>
    </source>
</evidence>
<keyword evidence="8 16" id="KW-0812">Transmembrane</keyword>
<keyword evidence="7" id="KW-0808">Transferase</keyword>
<evidence type="ECO:0000256" key="1">
    <source>
        <dbReference type="ARBA" id="ARBA00003145"/>
    </source>
</evidence>
<organism evidence="18 19">
    <name type="scientific">Qipengyuania pacifica</name>
    <dbReference type="NCBI Taxonomy" id="2860199"/>
    <lineage>
        <taxon>Bacteria</taxon>
        <taxon>Pseudomonadati</taxon>
        <taxon>Pseudomonadota</taxon>
        <taxon>Alphaproteobacteria</taxon>
        <taxon>Sphingomonadales</taxon>
        <taxon>Erythrobacteraceae</taxon>
        <taxon>Qipengyuania</taxon>
    </lineage>
</organism>
<keyword evidence="13" id="KW-0594">Phospholipid biosynthesis</keyword>
<keyword evidence="6" id="KW-0964">Secreted</keyword>
<evidence type="ECO:0000256" key="12">
    <source>
        <dbReference type="ARBA" id="ARBA00023136"/>
    </source>
</evidence>
<gene>
    <name evidence="18" type="primary">cls</name>
    <name evidence="18" type="ORF">K3177_10460</name>
</gene>
<accession>A0ABS7JFY2</accession>
<dbReference type="EC" id="2.7.8.-" evidence="15"/>
<evidence type="ECO:0000256" key="9">
    <source>
        <dbReference type="ARBA" id="ARBA00022737"/>
    </source>
</evidence>
<sequence length="477" mass="52062">MTKLNVAIWVIIAALHLAVIARAVLLAGRDPYARAAWLLLLIALPFVGLTLYVLFGEPWTSKRFRQRGRLVYEELLPFAPSPAIHSGGEEPNANAFRTFEGASRWPTSTGNLARLAPDSDAAIAMLVEDIDAAAQSVHLSFYIWLDDNNGREVVEAVCRAARRGVTCRIATDAIGSRALINSDLWTMMRQAGARLCKSLEVPFGMAFLAGHRTDLRNHRKVAVIDGSITYCGSQNCADPAFLIKRKFAPWVDILVRFEGPVARQADIIFASAWTVETGEDLGAIMFAQPPRPSPTGIPAIATGTGPLSPRGTMSEMFAAVLAAAQSSATITTPYFAPDPPLLAAIVAAARRGVAVRIVFPHRNDSRIVGAIGRAYYPLLVEAGVKIFEFRGGLLHAKTMVIDDTLALIGSSNMDRRSLDLNFENNILFESPEFATQLSDRQNLWLDDAIEIDSDNVTRRPLARRLADNLLTMIAPLF</sequence>
<evidence type="ECO:0000259" key="17">
    <source>
        <dbReference type="PROSITE" id="PS50035"/>
    </source>
</evidence>
<evidence type="ECO:0000256" key="4">
    <source>
        <dbReference type="ARBA" id="ARBA00022475"/>
    </source>
</evidence>
<evidence type="ECO:0000256" key="15">
    <source>
        <dbReference type="NCBIfam" id="TIGR04265"/>
    </source>
</evidence>
<dbReference type="Pfam" id="PF13091">
    <property type="entry name" value="PLDc_2"/>
    <property type="match status" value="2"/>
</dbReference>
<feature type="transmembrane region" description="Helical" evidence="16">
    <location>
        <begin position="6"/>
        <end position="25"/>
    </location>
</feature>
<comment type="subcellular location">
    <subcellularLocation>
        <location evidence="3">Cell membrane</location>
        <topology evidence="3">Multi-pass membrane protein</topology>
    </subcellularLocation>
    <subcellularLocation>
        <location evidence="2">Secreted</location>
    </subcellularLocation>
</comment>
<keyword evidence="4" id="KW-1003">Cell membrane</keyword>
<dbReference type="PANTHER" id="PTHR21248">
    <property type="entry name" value="CARDIOLIPIN SYNTHASE"/>
    <property type="match status" value="1"/>
</dbReference>
<dbReference type="PANTHER" id="PTHR21248:SF22">
    <property type="entry name" value="PHOSPHOLIPASE D"/>
    <property type="match status" value="1"/>
</dbReference>
<keyword evidence="19" id="KW-1185">Reference proteome</keyword>
<dbReference type="InterPro" id="IPR001736">
    <property type="entry name" value="PLipase_D/transphosphatidylase"/>
</dbReference>
<comment type="function">
    <text evidence="1">Could be a virulence factor.</text>
</comment>
<dbReference type="SMART" id="SM00155">
    <property type="entry name" value="PLDc"/>
    <property type="match status" value="2"/>
</dbReference>
<feature type="domain" description="PLD phosphodiesterase" evidence="17">
    <location>
        <begin position="213"/>
        <end position="240"/>
    </location>
</feature>
<dbReference type="PROSITE" id="PS50035">
    <property type="entry name" value="PLD"/>
    <property type="match status" value="2"/>
</dbReference>
<evidence type="ECO:0000256" key="5">
    <source>
        <dbReference type="ARBA" id="ARBA00022516"/>
    </source>
</evidence>
<evidence type="ECO:0000256" key="10">
    <source>
        <dbReference type="ARBA" id="ARBA00022989"/>
    </source>
</evidence>
<dbReference type="InterPro" id="IPR022924">
    <property type="entry name" value="Cardiolipin_synthase"/>
</dbReference>
<dbReference type="NCBIfam" id="TIGR04265">
    <property type="entry name" value="bac_cardiolipin"/>
    <property type="match status" value="1"/>
</dbReference>
<protein>
    <recommendedName>
        <fullName evidence="15">Cardiolipin synthase</fullName>
        <ecNumber evidence="15">2.7.8.-</ecNumber>
    </recommendedName>
</protein>
<dbReference type="Proteomes" id="UP000776651">
    <property type="component" value="Unassembled WGS sequence"/>
</dbReference>
<feature type="domain" description="PLD phosphodiesterase" evidence="17">
    <location>
        <begin position="390"/>
        <end position="417"/>
    </location>
</feature>
<keyword evidence="12 16" id="KW-0472">Membrane</keyword>
<evidence type="ECO:0000256" key="14">
    <source>
        <dbReference type="ARBA" id="ARBA00023264"/>
    </source>
</evidence>
<evidence type="ECO:0000256" key="8">
    <source>
        <dbReference type="ARBA" id="ARBA00022692"/>
    </source>
</evidence>
<dbReference type="InterPro" id="IPR027379">
    <property type="entry name" value="CLS_N"/>
</dbReference>
<keyword evidence="9" id="KW-0677">Repeat</keyword>
<evidence type="ECO:0000313" key="18">
    <source>
        <dbReference type="EMBL" id="MBX7488935.1"/>
    </source>
</evidence>
<evidence type="ECO:0000256" key="2">
    <source>
        <dbReference type="ARBA" id="ARBA00004613"/>
    </source>
</evidence>
<comment type="caution">
    <text evidence="18">The sequence shown here is derived from an EMBL/GenBank/DDBJ whole genome shotgun (WGS) entry which is preliminary data.</text>
</comment>
<keyword evidence="14" id="KW-1208">Phospholipid metabolism</keyword>
<proteinExistence type="predicted"/>
<name>A0ABS7JFY2_9SPHN</name>
<dbReference type="SUPFAM" id="SSF56024">
    <property type="entry name" value="Phospholipase D/nuclease"/>
    <property type="match status" value="2"/>
</dbReference>
<dbReference type="EMBL" id="JAIGNQ010000003">
    <property type="protein sequence ID" value="MBX7488935.1"/>
    <property type="molecule type" value="Genomic_DNA"/>
</dbReference>
<dbReference type="RefSeq" id="WP_221598226.1">
    <property type="nucleotide sequence ID" value="NZ_JAIGNQ010000003.1"/>
</dbReference>
<evidence type="ECO:0000256" key="3">
    <source>
        <dbReference type="ARBA" id="ARBA00004651"/>
    </source>
</evidence>
<keyword evidence="10 16" id="KW-1133">Transmembrane helix</keyword>
<dbReference type="Gene3D" id="3.30.870.10">
    <property type="entry name" value="Endonuclease Chain A"/>
    <property type="match status" value="2"/>
</dbReference>
<evidence type="ECO:0000256" key="6">
    <source>
        <dbReference type="ARBA" id="ARBA00022525"/>
    </source>
</evidence>
<evidence type="ECO:0000256" key="16">
    <source>
        <dbReference type="SAM" id="Phobius"/>
    </source>
</evidence>